<feature type="domain" description="NodB homology" evidence="3">
    <location>
        <begin position="74"/>
        <end position="255"/>
    </location>
</feature>
<keyword evidence="2" id="KW-0732">Signal</keyword>
<name>U2NLH5_9BACT</name>
<comment type="subcellular location">
    <subcellularLocation>
        <location evidence="1">Secreted</location>
    </subcellularLocation>
</comment>
<evidence type="ECO:0000256" key="2">
    <source>
        <dbReference type="ARBA" id="ARBA00022729"/>
    </source>
</evidence>
<protein>
    <submittedName>
        <fullName evidence="4">Polysaccharide deacetylase</fullName>
    </submittedName>
</protein>
<dbReference type="GO" id="GO:0005576">
    <property type="term" value="C:extracellular region"/>
    <property type="evidence" value="ECO:0007669"/>
    <property type="project" value="UniProtKB-SubCell"/>
</dbReference>
<evidence type="ECO:0000259" key="3">
    <source>
        <dbReference type="PROSITE" id="PS51677"/>
    </source>
</evidence>
<comment type="caution">
    <text evidence="4">The sequence shown here is derived from an EMBL/GenBank/DDBJ whole genome shotgun (WGS) entry which is preliminary data.</text>
</comment>
<dbReference type="EMBL" id="AWEY01000032">
    <property type="protein sequence ID" value="ERK38925.1"/>
    <property type="molecule type" value="Genomic_DNA"/>
</dbReference>
<accession>U2NLH5</accession>
<dbReference type="CDD" id="cd10918">
    <property type="entry name" value="CE4_NodB_like_5s_6s"/>
    <property type="match status" value="1"/>
</dbReference>
<evidence type="ECO:0000256" key="1">
    <source>
        <dbReference type="ARBA" id="ARBA00004613"/>
    </source>
</evidence>
<dbReference type="InterPro" id="IPR011330">
    <property type="entry name" value="Glyco_hydro/deAcase_b/a-brl"/>
</dbReference>
<dbReference type="SUPFAM" id="SSF88713">
    <property type="entry name" value="Glycoside hydrolase/deacetylase"/>
    <property type="match status" value="1"/>
</dbReference>
<reference evidence="4 5" key="1">
    <citation type="submission" date="2013-08" db="EMBL/GenBank/DDBJ databases">
        <authorList>
            <person name="Durkin A.S."/>
            <person name="Haft D.R."/>
            <person name="McCorrison J."/>
            <person name="Torralba M."/>
            <person name="Gillis M."/>
            <person name="Haft D.H."/>
            <person name="Methe B."/>
            <person name="Sutton G."/>
            <person name="Nelson K.E."/>
        </authorList>
    </citation>
    <scope>NUCLEOTIDE SEQUENCE [LARGE SCALE GENOMIC DNA]</scope>
    <source>
        <strain evidence="4 5">F0067</strain>
    </source>
</reference>
<dbReference type="Gene3D" id="3.20.20.370">
    <property type="entry name" value="Glycoside hydrolase/deacetylase"/>
    <property type="match status" value="1"/>
</dbReference>
<gene>
    <name evidence="4" type="ORF">HMPREF9135_0650</name>
</gene>
<dbReference type="PANTHER" id="PTHR34216:SF3">
    <property type="entry name" value="POLY-BETA-1,6-N-ACETYL-D-GLUCOSAMINE N-DEACETYLASE"/>
    <property type="match status" value="1"/>
</dbReference>
<dbReference type="AlphaFoldDB" id="U2NLH5"/>
<dbReference type="PROSITE" id="PS51677">
    <property type="entry name" value="NODB"/>
    <property type="match status" value="1"/>
</dbReference>
<dbReference type="GO" id="GO:0016810">
    <property type="term" value="F:hydrolase activity, acting on carbon-nitrogen (but not peptide) bonds"/>
    <property type="evidence" value="ECO:0007669"/>
    <property type="project" value="InterPro"/>
</dbReference>
<proteinExistence type="predicted"/>
<sequence length="255" mass="30005">MGIRNALRHCVLDILGLWSKPAPGIHILNGHKLSDEKKTDCFRLQLKQLSRQVRFINIEDAVNMISNHRQTKEALVAFTFDDGFMECYDYFAPVLEEFGVNALFFVNPNYVDGDKEYIDHFNQEVVFSQNKQPMGWEHLKSLADRGHIIGAHTMDHFMINSEDEEKLTYQIVDCKKVIEQHLGRPCNYFAFPYGKLSQANQRSIQIALRTYPFVFSQSDYKHYFSFDGKVINRRHFEPYWPITHVRYFLSCNKTY</sequence>
<organism evidence="4 5">
    <name type="scientific">Segatella baroniae F0067</name>
    <dbReference type="NCBI Taxonomy" id="1115809"/>
    <lineage>
        <taxon>Bacteria</taxon>
        <taxon>Pseudomonadati</taxon>
        <taxon>Bacteroidota</taxon>
        <taxon>Bacteroidia</taxon>
        <taxon>Bacteroidales</taxon>
        <taxon>Prevotellaceae</taxon>
        <taxon>Segatella</taxon>
    </lineage>
</organism>
<dbReference type="PATRIC" id="fig|1115809.3.peg.1652"/>
<keyword evidence="5" id="KW-1185">Reference proteome</keyword>
<dbReference type="GO" id="GO:0005975">
    <property type="term" value="P:carbohydrate metabolic process"/>
    <property type="evidence" value="ECO:0007669"/>
    <property type="project" value="InterPro"/>
</dbReference>
<dbReference type="InterPro" id="IPR051398">
    <property type="entry name" value="Polysacch_Deacetylase"/>
</dbReference>
<dbReference type="Proteomes" id="UP000016648">
    <property type="component" value="Unassembled WGS sequence"/>
</dbReference>
<dbReference type="InterPro" id="IPR002509">
    <property type="entry name" value="NODB_dom"/>
</dbReference>
<dbReference type="Pfam" id="PF01522">
    <property type="entry name" value="Polysacc_deac_1"/>
    <property type="match status" value="1"/>
</dbReference>
<evidence type="ECO:0000313" key="4">
    <source>
        <dbReference type="EMBL" id="ERK38925.1"/>
    </source>
</evidence>
<evidence type="ECO:0000313" key="5">
    <source>
        <dbReference type="Proteomes" id="UP000016648"/>
    </source>
</evidence>
<dbReference type="PANTHER" id="PTHR34216">
    <property type="match status" value="1"/>
</dbReference>